<gene>
    <name evidence="2" type="ORF">F443_11609</name>
</gene>
<name>V9EZF0_PHYNI</name>
<dbReference type="HOGENOM" id="CLU_2019776_0_0_1"/>
<evidence type="ECO:0008006" key="4">
    <source>
        <dbReference type="Google" id="ProtNLM"/>
    </source>
</evidence>
<sequence length="123" mass="13794">MNNPIQFDGHSCGVFVGWMFICQVPGNQRRLVDQTPFELFYYLLSGHLLPVGRPTSHDTMEDDDKEEKTPAPRNAEDDDAGDEVQHTQRAARINDAEDEVSPTQRAARVDDAKSEVLPTQPAQ</sequence>
<proteinExistence type="predicted"/>
<organism evidence="2 3">
    <name type="scientific">Phytophthora nicotianae P1569</name>
    <dbReference type="NCBI Taxonomy" id="1317065"/>
    <lineage>
        <taxon>Eukaryota</taxon>
        <taxon>Sar</taxon>
        <taxon>Stramenopiles</taxon>
        <taxon>Oomycota</taxon>
        <taxon>Peronosporomycetes</taxon>
        <taxon>Peronosporales</taxon>
        <taxon>Peronosporaceae</taxon>
        <taxon>Phytophthora</taxon>
    </lineage>
</organism>
<protein>
    <recommendedName>
        <fullName evidence="4">Ubiquitin-like protease family profile domain-containing protein</fullName>
    </recommendedName>
</protein>
<evidence type="ECO:0000256" key="1">
    <source>
        <dbReference type="SAM" id="MobiDB-lite"/>
    </source>
</evidence>
<accession>V9EZF0</accession>
<reference evidence="2 3" key="1">
    <citation type="submission" date="2013-11" db="EMBL/GenBank/DDBJ databases">
        <title>The Genome Sequence of Phytophthora parasitica P1569.</title>
        <authorList>
            <consortium name="The Broad Institute Genomics Platform"/>
            <person name="Russ C."/>
            <person name="Tyler B."/>
            <person name="Panabieres F."/>
            <person name="Shan W."/>
            <person name="Tripathy S."/>
            <person name="Grunwald N."/>
            <person name="Machado M."/>
            <person name="Johnson C.S."/>
            <person name="Arredondo F."/>
            <person name="Hong C."/>
            <person name="Coffey M."/>
            <person name="Young S.K."/>
            <person name="Zeng Q."/>
            <person name="Gargeya S."/>
            <person name="Fitzgerald M."/>
            <person name="Abouelleil A."/>
            <person name="Alvarado L."/>
            <person name="Chapman S.B."/>
            <person name="Gainer-Dewar J."/>
            <person name="Goldberg J."/>
            <person name="Griggs A."/>
            <person name="Gujja S."/>
            <person name="Hansen M."/>
            <person name="Howarth C."/>
            <person name="Imamovic A."/>
            <person name="Ireland A."/>
            <person name="Larimer J."/>
            <person name="McCowan C."/>
            <person name="Murphy C."/>
            <person name="Pearson M."/>
            <person name="Poon T.W."/>
            <person name="Priest M."/>
            <person name="Roberts A."/>
            <person name="Saif S."/>
            <person name="Shea T."/>
            <person name="Sykes S."/>
            <person name="Wortman J."/>
            <person name="Nusbaum C."/>
            <person name="Birren B."/>
        </authorList>
    </citation>
    <scope>NUCLEOTIDE SEQUENCE [LARGE SCALE GENOMIC DNA]</scope>
    <source>
        <strain evidence="2 3">P1569</strain>
    </source>
</reference>
<comment type="caution">
    <text evidence="2">The sequence shown here is derived from an EMBL/GenBank/DDBJ whole genome shotgun (WGS) entry which is preliminary data.</text>
</comment>
<evidence type="ECO:0000313" key="2">
    <source>
        <dbReference type="EMBL" id="ETI43432.1"/>
    </source>
</evidence>
<dbReference type="AlphaFoldDB" id="V9EZF0"/>
<dbReference type="Proteomes" id="UP000018721">
    <property type="component" value="Unassembled WGS sequence"/>
</dbReference>
<feature type="region of interest" description="Disordered" evidence="1">
    <location>
        <begin position="51"/>
        <end position="123"/>
    </location>
</feature>
<evidence type="ECO:0000313" key="3">
    <source>
        <dbReference type="Proteomes" id="UP000018721"/>
    </source>
</evidence>
<keyword evidence="3" id="KW-1185">Reference proteome</keyword>
<dbReference type="EMBL" id="ANIZ01001984">
    <property type="protein sequence ID" value="ETI43432.1"/>
    <property type="molecule type" value="Genomic_DNA"/>
</dbReference>